<name>A0A8J2LJZ8_9HEXA</name>
<keyword evidence="2" id="KW-1185">Reference proteome</keyword>
<evidence type="ECO:0000313" key="1">
    <source>
        <dbReference type="EMBL" id="CAG7831607.1"/>
    </source>
</evidence>
<accession>A0A8J2LJZ8</accession>
<reference evidence="1" key="1">
    <citation type="submission" date="2021-06" db="EMBL/GenBank/DDBJ databases">
        <authorList>
            <person name="Hodson N. C."/>
            <person name="Mongue J. A."/>
            <person name="Jaron S. K."/>
        </authorList>
    </citation>
    <scope>NUCLEOTIDE SEQUENCE</scope>
</reference>
<sequence length="115" mass="12814">MFELRCGECKANSAVCQSLVCGFKLDLTVVVKTFPIKTLACLRSVCCPDMKWCRFLMYGKPGVVIATGMTVYVCTRVWDGMEPNPCPSKLCRWVVSEYVSMEVQCAYVSSKDEGS</sequence>
<organism evidence="1 2">
    <name type="scientific">Allacma fusca</name>
    <dbReference type="NCBI Taxonomy" id="39272"/>
    <lineage>
        <taxon>Eukaryota</taxon>
        <taxon>Metazoa</taxon>
        <taxon>Ecdysozoa</taxon>
        <taxon>Arthropoda</taxon>
        <taxon>Hexapoda</taxon>
        <taxon>Collembola</taxon>
        <taxon>Symphypleona</taxon>
        <taxon>Sminthuridae</taxon>
        <taxon>Allacma</taxon>
    </lineage>
</organism>
<proteinExistence type="predicted"/>
<protein>
    <submittedName>
        <fullName evidence="1">Uncharacterized protein</fullName>
    </submittedName>
</protein>
<comment type="caution">
    <text evidence="1">The sequence shown here is derived from an EMBL/GenBank/DDBJ whole genome shotgun (WGS) entry which is preliminary data.</text>
</comment>
<dbReference type="EMBL" id="CAJVCH010561130">
    <property type="protein sequence ID" value="CAG7831607.1"/>
    <property type="molecule type" value="Genomic_DNA"/>
</dbReference>
<dbReference type="Proteomes" id="UP000708208">
    <property type="component" value="Unassembled WGS sequence"/>
</dbReference>
<gene>
    <name evidence="1" type="ORF">AFUS01_LOCUS41343</name>
</gene>
<evidence type="ECO:0000313" key="2">
    <source>
        <dbReference type="Proteomes" id="UP000708208"/>
    </source>
</evidence>
<dbReference type="AlphaFoldDB" id="A0A8J2LJZ8"/>